<accession>A0A6J7DF24</accession>
<dbReference type="PANTHER" id="PTHR38588">
    <property type="entry name" value="BLL0334 PROTEIN"/>
    <property type="match status" value="1"/>
</dbReference>
<reference evidence="3" key="1">
    <citation type="submission" date="2020-05" db="EMBL/GenBank/DDBJ databases">
        <authorList>
            <person name="Chiriac C."/>
            <person name="Salcher M."/>
            <person name="Ghai R."/>
            <person name="Kavagutti S V."/>
        </authorList>
    </citation>
    <scope>NUCLEOTIDE SEQUENCE</scope>
</reference>
<dbReference type="AlphaFoldDB" id="A0A6J7DF24"/>
<keyword evidence="2" id="KW-0472">Membrane</keyword>
<protein>
    <submittedName>
        <fullName evidence="3">Unannotated protein</fullName>
    </submittedName>
</protein>
<name>A0A6J7DF24_9ZZZZ</name>
<dbReference type="EMBL" id="CAFBLP010000011">
    <property type="protein sequence ID" value="CAB4868240.1"/>
    <property type="molecule type" value="Genomic_DNA"/>
</dbReference>
<feature type="region of interest" description="Disordered" evidence="1">
    <location>
        <begin position="150"/>
        <end position="183"/>
    </location>
</feature>
<evidence type="ECO:0000313" key="3">
    <source>
        <dbReference type="EMBL" id="CAB4868240.1"/>
    </source>
</evidence>
<keyword evidence="2" id="KW-0812">Transmembrane</keyword>
<dbReference type="InterPro" id="IPR010419">
    <property type="entry name" value="CO_DH_gsu"/>
</dbReference>
<organism evidence="3">
    <name type="scientific">freshwater metagenome</name>
    <dbReference type="NCBI Taxonomy" id="449393"/>
    <lineage>
        <taxon>unclassified sequences</taxon>
        <taxon>metagenomes</taxon>
        <taxon>ecological metagenomes</taxon>
    </lineage>
</organism>
<dbReference type="Pfam" id="PF06240">
    <property type="entry name" value="COXG"/>
    <property type="match status" value="1"/>
</dbReference>
<evidence type="ECO:0000256" key="1">
    <source>
        <dbReference type="SAM" id="MobiDB-lite"/>
    </source>
</evidence>
<sequence>MELVNEFTVNRPIDEAWAVLTDVERIAPCLPGAQLQEIEGETYRGVVKVKVGPISAALKGEAHFVERDDANHRAVLKGEGRDIKGNGNASALITASLQPISPTSSKCTVHTKLDMTGKVAQFGRGALADISSKLMQQFAKNLDEMLAKDASGPAAAGPADEAPVAAGAETTAAPAASETADAPKAATIRTINGPAAEPIDAFSLGGSAMLKRLLPFVGGLLVLLLLLRRRKH</sequence>
<dbReference type="InterPro" id="IPR023393">
    <property type="entry name" value="START-like_dom_sf"/>
</dbReference>
<gene>
    <name evidence="3" type="ORF">UFOPK3376_00666</name>
</gene>
<evidence type="ECO:0000256" key="2">
    <source>
        <dbReference type="SAM" id="Phobius"/>
    </source>
</evidence>
<dbReference type="CDD" id="cd07823">
    <property type="entry name" value="SRPBCC_5"/>
    <property type="match status" value="1"/>
</dbReference>
<keyword evidence="2" id="KW-1133">Transmembrane helix</keyword>
<dbReference type="PANTHER" id="PTHR38588:SF1">
    <property type="entry name" value="BLL0334 PROTEIN"/>
    <property type="match status" value="1"/>
</dbReference>
<feature type="transmembrane region" description="Helical" evidence="2">
    <location>
        <begin position="209"/>
        <end position="227"/>
    </location>
</feature>
<proteinExistence type="predicted"/>
<dbReference type="Gene3D" id="3.30.530.20">
    <property type="match status" value="1"/>
</dbReference>
<dbReference type="SUPFAM" id="SSF55961">
    <property type="entry name" value="Bet v1-like"/>
    <property type="match status" value="1"/>
</dbReference>